<dbReference type="InterPro" id="IPR020084">
    <property type="entry name" value="NUDIX_hydrolase_CS"/>
</dbReference>
<dbReference type="Gene3D" id="3.90.79.10">
    <property type="entry name" value="Nucleoside Triphosphate Pyrophosphohydrolase"/>
    <property type="match status" value="1"/>
</dbReference>
<dbReference type="PANTHER" id="PTHR21340:SF0">
    <property type="entry name" value="BIS(5'-NUCLEOSYL)-TETRAPHOSPHATASE [ASYMMETRICAL]"/>
    <property type="match status" value="1"/>
</dbReference>
<evidence type="ECO:0000259" key="4">
    <source>
        <dbReference type="PROSITE" id="PS51462"/>
    </source>
</evidence>
<dbReference type="PROSITE" id="PS51462">
    <property type="entry name" value="NUDIX"/>
    <property type="match status" value="1"/>
</dbReference>
<evidence type="ECO:0000313" key="5">
    <source>
        <dbReference type="EMBL" id="OOS04711.1"/>
    </source>
</evidence>
<protein>
    <submittedName>
        <fullName evidence="5">Dihydroneopterin triphosphate diphosphatase</fullName>
    </submittedName>
</protein>
<evidence type="ECO:0000313" key="6">
    <source>
        <dbReference type="Proteomes" id="UP000190023"/>
    </source>
</evidence>
<gene>
    <name evidence="5" type="ORF">B0188_04735</name>
</gene>
<dbReference type="Pfam" id="PF00293">
    <property type="entry name" value="NUDIX"/>
    <property type="match status" value="1"/>
</dbReference>
<organism evidence="5 6">
    <name type="scientific">[Haemophilus] felis</name>
    <dbReference type="NCBI Taxonomy" id="123822"/>
    <lineage>
        <taxon>Bacteria</taxon>
        <taxon>Pseudomonadati</taxon>
        <taxon>Pseudomonadota</taxon>
        <taxon>Gammaproteobacteria</taxon>
        <taxon>Pasteurellales</taxon>
        <taxon>Pasteurellaceae</taxon>
    </lineage>
</organism>
<feature type="binding site" evidence="3">
    <location>
        <position position="57"/>
    </location>
    <ligand>
        <name>Mg(2+)</name>
        <dbReference type="ChEBI" id="CHEBI:18420"/>
    </ligand>
</feature>
<keyword evidence="3" id="KW-0460">Magnesium</keyword>
<evidence type="ECO:0000256" key="2">
    <source>
        <dbReference type="PIRSR" id="PIRSR603564-1"/>
    </source>
</evidence>
<comment type="caution">
    <text evidence="5">The sequence shown here is derived from an EMBL/GenBank/DDBJ whole genome shotgun (WGS) entry which is preliminary data.</text>
</comment>
<dbReference type="GO" id="GO:0006754">
    <property type="term" value="P:ATP biosynthetic process"/>
    <property type="evidence" value="ECO:0007669"/>
    <property type="project" value="TreeGrafter"/>
</dbReference>
<dbReference type="GO" id="GO:0046656">
    <property type="term" value="P:folic acid biosynthetic process"/>
    <property type="evidence" value="ECO:0007669"/>
    <property type="project" value="InterPro"/>
</dbReference>
<dbReference type="InterPro" id="IPR003564">
    <property type="entry name" value="DHNTPase"/>
</dbReference>
<feature type="binding site" evidence="2">
    <location>
        <position position="26"/>
    </location>
    <ligand>
        <name>substrate</name>
    </ligand>
</feature>
<name>A0A1T0B4M3_9PAST</name>
<dbReference type="GO" id="GO:0006167">
    <property type="term" value="P:AMP biosynthetic process"/>
    <property type="evidence" value="ECO:0007669"/>
    <property type="project" value="TreeGrafter"/>
</dbReference>
<feature type="binding site" evidence="2">
    <location>
        <position position="4"/>
    </location>
    <ligand>
        <name>substrate</name>
    </ligand>
</feature>
<feature type="domain" description="Nudix hydrolase" evidence="4">
    <location>
        <begin position="2"/>
        <end position="143"/>
    </location>
</feature>
<feature type="binding site" evidence="2">
    <location>
        <position position="132"/>
    </location>
    <ligand>
        <name>substrate</name>
    </ligand>
</feature>
<dbReference type="CDD" id="cd04664">
    <property type="entry name" value="NUDIX_DHNTPase_like"/>
    <property type="match status" value="1"/>
</dbReference>
<dbReference type="NCBIfam" id="NF006961">
    <property type="entry name" value="PRK09438.1"/>
    <property type="match status" value="1"/>
</dbReference>
<dbReference type="GO" id="GO:0004081">
    <property type="term" value="F:bis(5'-nucleosyl)-tetraphosphatase (asymmetrical) activity"/>
    <property type="evidence" value="ECO:0007669"/>
    <property type="project" value="TreeGrafter"/>
</dbReference>
<dbReference type="GO" id="GO:0019177">
    <property type="term" value="F:dihydroneopterin triphosphate pyrophosphohydrolase activity"/>
    <property type="evidence" value="ECO:0007669"/>
    <property type="project" value="InterPro"/>
</dbReference>
<sequence>MKYKNPYSVLVLVYETKHNKVLMLQRQDDPSFWQSITGTIENEETPLQTAIREVREEIGLDVQQEKLKLIDCNHSVKFEIFPQFRHKYAPHISHCTEHWFLLPLPEQYEIHLTEHLDYQWLPPQQAVALTKSWNNRAAIEEYLLI</sequence>
<feature type="binding site" evidence="3">
    <location>
        <position position="114"/>
    </location>
    <ligand>
        <name>Mg(2+)</name>
        <dbReference type="ChEBI" id="CHEBI:18420"/>
    </ligand>
</feature>
<dbReference type="STRING" id="123822.B0188_04735"/>
<dbReference type="GO" id="GO:0046872">
    <property type="term" value="F:metal ion binding"/>
    <property type="evidence" value="ECO:0007669"/>
    <property type="project" value="UniProtKB-KW"/>
</dbReference>
<reference evidence="5 6" key="1">
    <citation type="submission" date="2017-02" db="EMBL/GenBank/DDBJ databases">
        <title>Draft genome sequence of Haemophilus felis CCUG 31170 type strain.</title>
        <authorList>
            <person name="Engstrom-Jakobsson H."/>
            <person name="Salva-Serra F."/>
            <person name="Thorell K."/>
            <person name="Gonzales-Siles L."/>
            <person name="Karlsson R."/>
            <person name="Boulund F."/>
            <person name="Engstrand L."/>
            <person name="Kristiansson E."/>
            <person name="Moore E."/>
        </authorList>
    </citation>
    <scope>NUCLEOTIDE SEQUENCE [LARGE SCALE GENOMIC DNA]</scope>
    <source>
        <strain evidence="5 6">CCUG 31170</strain>
    </source>
</reference>
<dbReference type="PANTHER" id="PTHR21340">
    <property type="entry name" value="DIADENOSINE 5,5-P1,P4-TETRAPHOSPHATE PYROPHOSPHOHYDROLASE MUTT"/>
    <property type="match status" value="1"/>
</dbReference>
<dbReference type="OrthoDB" id="7066556at2"/>
<keyword evidence="3" id="KW-0479">Metal-binding</keyword>
<dbReference type="SUPFAM" id="SSF55811">
    <property type="entry name" value="Nudix"/>
    <property type="match status" value="1"/>
</dbReference>
<dbReference type="InterPro" id="IPR000086">
    <property type="entry name" value="NUDIX_hydrolase_dom"/>
</dbReference>
<feature type="binding site" evidence="3">
    <location>
        <position position="53"/>
    </location>
    <ligand>
        <name>Mg(2+)</name>
        <dbReference type="ChEBI" id="CHEBI:18420"/>
    </ligand>
</feature>
<dbReference type="EMBL" id="MUYB01000017">
    <property type="protein sequence ID" value="OOS04711.1"/>
    <property type="molecule type" value="Genomic_DNA"/>
</dbReference>
<dbReference type="PROSITE" id="PS00893">
    <property type="entry name" value="NUDIX_BOX"/>
    <property type="match status" value="1"/>
</dbReference>
<evidence type="ECO:0000256" key="1">
    <source>
        <dbReference type="ARBA" id="ARBA00022801"/>
    </source>
</evidence>
<evidence type="ECO:0000256" key="3">
    <source>
        <dbReference type="PIRSR" id="PIRSR603564-2"/>
    </source>
</evidence>
<feature type="binding site" evidence="2">
    <location>
        <position position="37"/>
    </location>
    <ligand>
        <name>substrate</name>
    </ligand>
</feature>
<feature type="binding site" evidence="2">
    <location>
        <begin position="78"/>
        <end position="81"/>
    </location>
    <ligand>
        <name>substrate</name>
    </ligand>
</feature>
<dbReference type="Proteomes" id="UP000190023">
    <property type="component" value="Unassembled WGS sequence"/>
</dbReference>
<proteinExistence type="predicted"/>
<comment type="cofactor">
    <cofactor evidence="3">
        <name>Mg(2+)</name>
        <dbReference type="ChEBI" id="CHEBI:18420"/>
    </cofactor>
    <text evidence="3">Binds 1 Mg(2+) ion per subunit.</text>
</comment>
<dbReference type="InterPro" id="IPR051325">
    <property type="entry name" value="Nudix_hydrolase_domain"/>
</dbReference>
<dbReference type="InterPro" id="IPR015797">
    <property type="entry name" value="NUDIX_hydrolase-like_dom_sf"/>
</dbReference>
<dbReference type="PRINTS" id="PR01404">
    <property type="entry name" value="NPPPHYDRLASE"/>
</dbReference>
<dbReference type="GO" id="GO:0008828">
    <property type="term" value="F:dATP diphosphatase activity"/>
    <property type="evidence" value="ECO:0007669"/>
    <property type="project" value="InterPro"/>
</dbReference>
<keyword evidence="1" id="KW-0378">Hydrolase</keyword>
<accession>A0A1T0B4M3</accession>
<keyword evidence="6" id="KW-1185">Reference proteome</keyword>
<dbReference type="AlphaFoldDB" id="A0A1T0B4M3"/>